<protein>
    <submittedName>
        <fullName evidence="4">S-norcoclaurine synthase</fullName>
    </submittedName>
</protein>
<evidence type="ECO:0000256" key="2">
    <source>
        <dbReference type="ARBA" id="ARBA00022589"/>
    </source>
</evidence>
<proteinExistence type="inferred from homology"/>
<keyword evidence="2" id="KW-0017">Alkaloid metabolism</keyword>
<feature type="domain" description="Bet v I/Major latex protein" evidence="3">
    <location>
        <begin position="3"/>
        <end position="135"/>
    </location>
</feature>
<evidence type="ECO:0000259" key="3">
    <source>
        <dbReference type="Pfam" id="PF00407"/>
    </source>
</evidence>
<dbReference type="GO" id="GO:0004864">
    <property type="term" value="F:protein phosphatase inhibitor activity"/>
    <property type="evidence" value="ECO:0007669"/>
    <property type="project" value="TreeGrafter"/>
</dbReference>
<dbReference type="GO" id="GO:0009738">
    <property type="term" value="P:abscisic acid-activated signaling pathway"/>
    <property type="evidence" value="ECO:0007669"/>
    <property type="project" value="TreeGrafter"/>
</dbReference>
<organism evidence="4 5">
    <name type="scientific">Heracleum sosnowskyi</name>
    <dbReference type="NCBI Taxonomy" id="360622"/>
    <lineage>
        <taxon>Eukaryota</taxon>
        <taxon>Viridiplantae</taxon>
        <taxon>Streptophyta</taxon>
        <taxon>Embryophyta</taxon>
        <taxon>Tracheophyta</taxon>
        <taxon>Spermatophyta</taxon>
        <taxon>Magnoliopsida</taxon>
        <taxon>eudicotyledons</taxon>
        <taxon>Gunneridae</taxon>
        <taxon>Pentapetalae</taxon>
        <taxon>asterids</taxon>
        <taxon>campanulids</taxon>
        <taxon>Apiales</taxon>
        <taxon>Apiaceae</taxon>
        <taxon>Apioideae</taxon>
        <taxon>apioid superclade</taxon>
        <taxon>Tordylieae</taxon>
        <taxon>Tordyliinae</taxon>
        <taxon>Heracleum</taxon>
    </lineage>
</organism>
<dbReference type="EMBL" id="JAUIZM010000009">
    <property type="protein sequence ID" value="KAK1366342.1"/>
    <property type="molecule type" value="Genomic_DNA"/>
</dbReference>
<keyword evidence="5" id="KW-1185">Reference proteome</keyword>
<name>A0AAD8HHR6_9APIA</name>
<dbReference type="PANTHER" id="PTHR31213">
    <property type="entry name" value="OS08G0374000 PROTEIN-RELATED"/>
    <property type="match status" value="1"/>
</dbReference>
<accession>A0AAD8HHR6</accession>
<dbReference type="GO" id="GO:0010427">
    <property type="term" value="F:abscisic acid binding"/>
    <property type="evidence" value="ECO:0007669"/>
    <property type="project" value="TreeGrafter"/>
</dbReference>
<dbReference type="CDD" id="cd07816">
    <property type="entry name" value="Bet_v1-like"/>
    <property type="match status" value="1"/>
</dbReference>
<gene>
    <name evidence="4" type="ORF">POM88_041903</name>
</gene>
<reference evidence="4" key="1">
    <citation type="submission" date="2023-02" db="EMBL/GenBank/DDBJ databases">
        <title>Genome of toxic invasive species Heracleum sosnowskyi carries increased number of genes despite the absence of recent whole-genome duplications.</title>
        <authorList>
            <person name="Schelkunov M."/>
            <person name="Shtratnikova V."/>
            <person name="Makarenko M."/>
            <person name="Klepikova A."/>
            <person name="Omelchenko D."/>
            <person name="Novikova G."/>
            <person name="Obukhova E."/>
            <person name="Bogdanov V."/>
            <person name="Penin A."/>
            <person name="Logacheva M."/>
        </authorList>
    </citation>
    <scope>NUCLEOTIDE SEQUENCE</scope>
    <source>
        <strain evidence="4">Hsosn_3</strain>
        <tissue evidence="4">Leaf</tissue>
    </source>
</reference>
<dbReference type="InterPro" id="IPR050279">
    <property type="entry name" value="Plant_def-hormone_signal"/>
</dbReference>
<dbReference type="GO" id="GO:0006952">
    <property type="term" value="P:defense response"/>
    <property type="evidence" value="ECO:0007669"/>
    <property type="project" value="InterPro"/>
</dbReference>
<dbReference type="InterPro" id="IPR000916">
    <property type="entry name" value="Bet_v_I/MLP"/>
</dbReference>
<dbReference type="GO" id="GO:0005634">
    <property type="term" value="C:nucleus"/>
    <property type="evidence" value="ECO:0007669"/>
    <property type="project" value="TreeGrafter"/>
</dbReference>
<dbReference type="Pfam" id="PF00407">
    <property type="entry name" value="Bet_v_1"/>
    <property type="match status" value="1"/>
</dbReference>
<dbReference type="SUPFAM" id="SSF55961">
    <property type="entry name" value="Bet v1-like"/>
    <property type="match status" value="1"/>
</dbReference>
<dbReference type="Gene3D" id="3.30.530.20">
    <property type="match status" value="1"/>
</dbReference>
<dbReference type="InterPro" id="IPR023393">
    <property type="entry name" value="START-like_dom_sf"/>
</dbReference>
<dbReference type="GO" id="GO:0038023">
    <property type="term" value="F:signaling receptor activity"/>
    <property type="evidence" value="ECO:0007669"/>
    <property type="project" value="TreeGrafter"/>
</dbReference>
<dbReference type="AlphaFoldDB" id="A0AAD8HHR6"/>
<dbReference type="GO" id="GO:0009820">
    <property type="term" value="P:alkaloid metabolic process"/>
    <property type="evidence" value="ECO:0007669"/>
    <property type="project" value="UniProtKB-KW"/>
</dbReference>
<dbReference type="GO" id="GO:0005737">
    <property type="term" value="C:cytoplasm"/>
    <property type="evidence" value="ECO:0007669"/>
    <property type="project" value="TreeGrafter"/>
</dbReference>
<dbReference type="Proteomes" id="UP001237642">
    <property type="component" value="Unassembled WGS sequence"/>
</dbReference>
<sequence length="156" mass="17265">MFGTVSGEIEVKAAASVVWEVYGTLEMAAVVEKGLAEIIQRIEVVEGDGSAGTVLNIVFQSGGFAFPSYKEKYIKVDNEKRVKEAEVVEGGYLEIGFNKYLVRFEVIEKDEESCITKATVEYDLKEDFADNASFVSIDTYMAIMNLVVNHVLVKSN</sequence>
<comment type="caution">
    <text evidence="4">The sequence shown here is derived from an EMBL/GenBank/DDBJ whole genome shotgun (WGS) entry which is preliminary data.</text>
</comment>
<evidence type="ECO:0000313" key="4">
    <source>
        <dbReference type="EMBL" id="KAK1366342.1"/>
    </source>
</evidence>
<evidence type="ECO:0000313" key="5">
    <source>
        <dbReference type="Proteomes" id="UP001237642"/>
    </source>
</evidence>
<reference evidence="4" key="2">
    <citation type="submission" date="2023-05" db="EMBL/GenBank/DDBJ databases">
        <authorList>
            <person name="Schelkunov M.I."/>
        </authorList>
    </citation>
    <scope>NUCLEOTIDE SEQUENCE</scope>
    <source>
        <strain evidence="4">Hsosn_3</strain>
        <tissue evidence="4">Leaf</tissue>
    </source>
</reference>
<evidence type="ECO:0000256" key="1">
    <source>
        <dbReference type="ARBA" id="ARBA00009744"/>
    </source>
</evidence>
<dbReference type="PANTHER" id="PTHR31213:SF19">
    <property type="entry name" value="BET V I_MAJOR LATEX PROTEIN DOMAIN-CONTAINING PROTEIN"/>
    <property type="match status" value="1"/>
</dbReference>
<comment type="similarity">
    <text evidence="1">Belongs to the BetVI family.</text>
</comment>